<evidence type="ECO:0000313" key="2">
    <source>
        <dbReference type="EMBL" id="KNZ60192.1"/>
    </source>
</evidence>
<comment type="caution">
    <text evidence="2">The sequence shown here is derived from an EMBL/GenBank/DDBJ whole genome shotgun (WGS) entry which is preliminary data.</text>
</comment>
<keyword evidence="3" id="KW-1185">Reference proteome</keyword>
<dbReference type="EMBL" id="LAVV01006390">
    <property type="protein sequence ID" value="KNZ60192.1"/>
    <property type="molecule type" value="Genomic_DNA"/>
</dbReference>
<dbReference type="Proteomes" id="UP000037035">
    <property type="component" value="Unassembled WGS sequence"/>
</dbReference>
<organism evidence="2 3">
    <name type="scientific">Puccinia sorghi</name>
    <dbReference type="NCBI Taxonomy" id="27349"/>
    <lineage>
        <taxon>Eukaryota</taxon>
        <taxon>Fungi</taxon>
        <taxon>Dikarya</taxon>
        <taxon>Basidiomycota</taxon>
        <taxon>Pucciniomycotina</taxon>
        <taxon>Pucciniomycetes</taxon>
        <taxon>Pucciniales</taxon>
        <taxon>Pucciniaceae</taxon>
        <taxon>Puccinia</taxon>
    </lineage>
</organism>
<sequence length="126" mass="14151">MRLSASNTLPLINQSSAEPGPPYHPLSSYSTIQASLTTFPSRLRLGTSSLAQPIYTNNYIQNRLQRPNSPIDSHPSNPSIVPLSEPGKRARRVVNYSENDSSRLPFDNDLDQAQEEEYPRQRKNKA</sequence>
<evidence type="ECO:0000256" key="1">
    <source>
        <dbReference type="SAM" id="MobiDB-lite"/>
    </source>
</evidence>
<feature type="compositionally biased region" description="Polar residues" evidence="1">
    <location>
        <begin position="64"/>
        <end position="79"/>
    </location>
</feature>
<feature type="region of interest" description="Disordered" evidence="1">
    <location>
        <begin position="64"/>
        <end position="126"/>
    </location>
</feature>
<dbReference type="STRING" id="27349.A0A0L6VHY7"/>
<evidence type="ECO:0000313" key="3">
    <source>
        <dbReference type="Proteomes" id="UP000037035"/>
    </source>
</evidence>
<gene>
    <name evidence="2" type="ORF">VP01_1598g2</name>
</gene>
<proteinExistence type="predicted"/>
<protein>
    <submittedName>
        <fullName evidence="2">Uncharacterized protein</fullName>
    </submittedName>
</protein>
<feature type="compositionally biased region" description="Polar residues" evidence="1">
    <location>
        <begin position="1"/>
        <end position="17"/>
    </location>
</feature>
<dbReference type="AlphaFoldDB" id="A0A0L6VHY7"/>
<name>A0A0L6VHY7_9BASI</name>
<feature type="region of interest" description="Disordered" evidence="1">
    <location>
        <begin position="1"/>
        <end position="28"/>
    </location>
</feature>
<accession>A0A0L6VHY7</accession>
<dbReference type="VEuPathDB" id="FungiDB:VP01_1598g2"/>
<reference evidence="2 3" key="1">
    <citation type="submission" date="2015-08" db="EMBL/GenBank/DDBJ databases">
        <title>Next Generation Sequencing and Analysis of the Genome of Puccinia sorghi L Schw, the Causal Agent of Maize Common Rust.</title>
        <authorList>
            <person name="Rochi L."/>
            <person name="Burguener G."/>
            <person name="Darino M."/>
            <person name="Turjanski A."/>
            <person name="Kreff E."/>
            <person name="Dieguez M.J."/>
            <person name="Sacco F."/>
        </authorList>
    </citation>
    <scope>NUCLEOTIDE SEQUENCE [LARGE SCALE GENOMIC DNA]</scope>
    <source>
        <strain evidence="2 3">RO10H11247</strain>
    </source>
</reference>